<sequence>ILHNQADLLAQVNTLRQQLGNKSLVKVVYLPDDCPPLPVNSLDDLRALNVYLETRDKLQHMVDYYSQKGGTDKNADTRALLTCLVHNDVAGRCSWKGSKGRKEPFDELKNIMTLLLAAGKAKYADLTEATIQDVTKRWLWSFVDRDGGRSKRRNVEMEKVQ</sequence>
<feature type="non-terminal residue" evidence="2">
    <location>
        <position position="1"/>
    </location>
</feature>
<feature type="domain" description="DUF4806" evidence="1">
    <location>
        <begin position="37"/>
        <end position="118"/>
    </location>
</feature>
<reference evidence="2" key="1">
    <citation type="submission" date="2016-02" db="EMBL/GenBank/DDBJ databases">
        <title>RNAseq analyses of the midgut from blood- or serum-fed Ixodes ricinus ticks.</title>
        <authorList>
            <person name="Perner J."/>
            <person name="Provaznik J."/>
            <person name="Schrenkova J."/>
            <person name="Urbanova V."/>
            <person name="Ribeiro J.M."/>
            <person name="Kopacek P."/>
        </authorList>
    </citation>
    <scope>NUCLEOTIDE SEQUENCE</scope>
    <source>
        <tissue evidence="2">Gut</tissue>
    </source>
</reference>
<protein>
    <submittedName>
        <fullName evidence="2">Putative secreted protein</fullName>
    </submittedName>
</protein>
<evidence type="ECO:0000313" key="2">
    <source>
        <dbReference type="EMBL" id="JAP74115.1"/>
    </source>
</evidence>
<organism evidence="2">
    <name type="scientific">Ixodes ricinus</name>
    <name type="common">Common tick</name>
    <name type="synonym">Acarus ricinus</name>
    <dbReference type="NCBI Taxonomy" id="34613"/>
    <lineage>
        <taxon>Eukaryota</taxon>
        <taxon>Metazoa</taxon>
        <taxon>Ecdysozoa</taxon>
        <taxon>Arthropoda</taxon>
        <taxon>Chelicerata</taxon>
        <taxon>Arachnida</taxon>
        <taxon>Acari</taxon>
        <taxon>Parasitiformes</taxon>
        <taxon>Ixodida</taxon>
        <taxon>Ixodoidea</taxon>
        <taxon>Ixodidae</taxon>
        <taxon>Ixodinae</taxon>
        <taxon>Ixodes</taxon>
    </lineage>
</organism>
<dbReference type="AlphaFoldDB" id="A0A131Y6L8"/>
<evidence type="ECO:0000259" key="1">
    <source>
        <dbReference type="Pfam" id="PF16064"/>
    </source>
</evidence>
<proteinExistence type="evidence at transcript level"/>
<dbReference type="EMBL" id="GEFM01001681">
    <property type="protein sequence ID" value="JAP74115.1"/>
    <property type="molecule type" value="mRNA"/>
</dbReference>
<dbReference type="Pfam" id="PF16064">
    <property type="entry name" value="DUF4806"/>
    <property type="match status" value="1"/>
</dbReference>
<dbReference type="InterPro" id="IPR032071">
    <property type="entry name" value="DUF4806"/>
</dbReference>
<accession>A0A131Y6L8</accession>
<name>A0A131Y6L8_IXORI</name>